<protein>
    <submittedName>
        <fullName evidence="2">Uncharacterized protein</fullName>
    </submittedName>
</protein>
<evidence type="ECO:0000313" key="3">
    <source>
        <dbReference type="Proteomes" id="UP000663889"/>
    </source>
</evidence>
<evidence type="ECO:0000256" key="1">
    <source>
        <dbReference type="SAM" id="Phobius"/>
    </source>
</evidence>
<feature type="transmembrane region" description="Helical" evidence="1">
    <location>
        <begin position="32"/>
        <end position="52"/>
    </location>
</feature>
<evidence type="ECO:0000313" key="2">
    <source>
        <dbReference type="EMBL" id="CAF0865810.1"/>
    </source>
</evidence>
<organism evidence="2 3">
    <name type="scientific">Rotaria sordida</name>
    <dbReference type="NCBI Taxonomy" id="392033"/>
    <lineage>
        <taxon>Eukaryota</taxon>
        <taxon>Metazoa</taxon>
        <taxon>Spiralia</taxon>
        <taxon>Gnathifera</taxon>
        <taxon>Rotifera</taxon>
        <taxon>Eurotatoria</taxon>
        <taxon>Bdelloidea</taxon>
        <taxon>Philodinida</taxon>
        <taxon>Philodinidae</taxon>
        <taxon>Rotaria</taxon>
    </lineage>
</organism>
<dbReference type="Proteomes" id="UP000663889">
    <property type="component" value="Unassembled WGS sequence"/>
</dbReference>
<reference evidence="2" key="1">
    <citation type="submission" date="2021-02" db="EMBL/GenBank/DDBJ databases">
        <authorList>
            <person name="Nowell W R."/>
        </authorList>
    </citation>
    <scope>NUCLEOTIDE SEQUENCE</scope>
</reference>
<dbReference type="AlphaFoldDB" id="A0A813X7J4"/>
<comment type="caution">
    <text evidence="2">The sequence shown here is derived from an EMBL/GenBank/DDBJ whole genome shotgun (WGS) entry which is preliminary data.</text>
</comment>
<keyword evidence="1" id="KW-0472">Membrane</keyword>
<keyword evidence="1" id="KW-1133">Transmembrane helix</keyword>
<keyword evidence="1" id="KW-0812">Transmembrane</keyword>
<dbReference type="EMBL" id="CAJNOU010000103">
    <property type="protein sequence ID" value="CAF0865810.1"/>
    <property type="molecule type" value="Genomic_DNA"/>
</dbReference>
<sequence length="153" mass="17477">MGLSTFCERSHPHRQRVKVIFQHIDLIGEGKIWIGEALSAGIIVFLGFAYAFSSAYYERYPIEKVGSSSWFGCDHDMRNAKFSSSLQMTQLIRFTDDNWIIYNMLDQQPFTLIIDLINTAFTCNDSIIVHLIVHEVSHNGKSVELLSKCNIDV</sequence>
<accession>A0A813X7J4</accession>
<gene>
    <name evidence="2" type="ORF">SEV965_LOCUS3855</name>
</gene>
<proteinExistence type="predicted"/>
<name>A0A813X7J4_9BILA</name>